<proteinExistence type="predicted"/>
<evidence type="ECO:0000259" key="6">
    <source>
        <dbReference type="Pfam" id="PF12256"/>
    </source>
</evidence>
<dbReference type="GO" id="GO:0005576">
    <property type="term" value="C:extracellular region"/>
    <property type="evidence" value="ECO:0007669"/>
    <property type="project" value="UniProtKB-SubCell"/>
</dbReference>
<evidence type="ECO:0008006" key="9">
    <source>
        <dbReference type="Google" id="ProtNLM"/>
    </source>
</evidence>
<feature type="non-terminal residue" evidence="7">
    <location>
        <position position="2077"/>
    </location>
</feature>
<dbReference type="PRINTS" id="PR01341">
    <property type="entry name" value="SALSPVBPROT"/>
</dbReference>
<evidence type="ECO:0000313" key="7">
    <source>
        <dbReference type="EMBL" id="KAF2210000.1"/>
    </source>
</evidence>
<evidence type="ECO:0000313" key="8">
    <source>
        <dbReference type="Proteomes" id="UP000799539"/>
    </source>
</evidence>
<protein>
    <recommendedName>
        <fullName evidence="9">SpvB-domain-containing protein</fullName>
    </recommendedName>
</protein>
<keyword evidence="2" id="KW-0964">Secreted</keyword>
<name>A0A6A6F9C2_9PEZI</name>
<dbReference type="InterPro" id="IPR003284">
    <property type="entry name" value="Sal_SpvB"/>
</dbReference>
<dbReference type="GO" id="GO:0005737">
    <property type="term" value="C:cytoplasm"/>
    <property type="evidence" value="ECO:0007669"/>
    <property type="project" value="InterPro"/>
</dbReference>
<dbReference type="InterPro" id="IPR028994">
    <property type="entry name" value="Integrin_alpha_N"/>
</dbReference>
<dbReference type="Pfam" id="PF12256">
    <property type="entry name" value="TcdB_toxin_midN"/>
    <property type="match status" value="1"/>
</dbReference>
<dbReference type="Proteomes" id="UP000799539">
    <property type="component" value="Unassembled WGS sequence"/>
</dbReference>
<dbReference type="InterPro" id="IPR022045">
    <property type="entry name" value="TcdB_toxin_mid/N"/>
</dbReference>
<dbReference type="OrthoDB" id="5426877at2759"/>
<dbReference type="Pfam" id="PF12255">
    <property type="entry name" value="TcdB_toxin_midC"/>
    <property type="match status" value="1"/>
</dbReference>
<dbReference type="PANTHER" id="PTHR44103">
    <property type="entry name" value="PROPROTEIN CONVERTASE P"/>
    <property type="match status" value="1"/>
</dbReference>
<dbReference type="Gene3D" id="2.180.10.10">
    <property type="entry name" value="RHS repeat-associated core"/>
    <property type="match status" value="1"/>
</dbReference>
<dbReference type="EMBL" id="ML992684">
    <property type="protein sequence ID" value="KAF2210000.1"/>
    <property type="molecule type" value="Genomic_DNA"/>
</dbReference>
<evidence type="ECO:0000256" key="3">
    <source>
        <dbReference type="ARBA" id="ARBA00023026"/>
    </source>
</evidence>
<comment type="subcellular location">
    <subcellularLocation>
        <location evidence="1">Secreted</location>
    </subcellularLocation>
</comment>
<keyword evidence="8" id="KW-1185">Reference proteome</keyword>
<feature type="domain" description="Insecticide toxin TcdB middle/C-terminal" evidence="5">
    <location>
        <begin position="905"/>
        <end position="1016"/>
    </location>
</feature>
<evidence type="ECO:0000256" key="1">
    <source>
        <dbReference type="ARBA" id="ARBA00004613"/>
    </source>
</evidence>
<feature type="region of interest" description="Disordered" evidence="4">
    <location>
        <begin position="1462"/>
        <end position="1482"/>
    </location>
</feature>
<accession>A0A6A6F9C2</accession>
<dbReference type="PANTHER" id="PTHR44103:SF1">
    <property type="entry name" value="PROPROTEIN CONVERTASE P"/>
    <property type="match status" value="1"/>
</dbReference>
<gene>
    <name evidence="7" type="ORF">CERZMDRAFT_7770</name>
</gene>
<evidence type="ECO:0000259" key="5">
    <source>
        <dbReference type="Pfam" id="PF12255"/>
    </source>
</evidence>
<feature type="non-terminal residue" evidence="7">
    <location>
        <position position="1"/>
    </location>
</feature>
<organism evidence="7 8">
    <name type="scientific">Cercospora zeae-maydis SCOH1-5</name>
    <dbReference type="NCBI Taxonomy" id="717836"/>
    <lineage>
        <taxon>Eukaryota</taxon>
        <taxon>Fungi</taxon>
        <taxon>Dikarya</taxon>
        <taxon>Ascomycota</taxon>
        <taxon>Pezizomycotina</taxon>
        <taxon>Dothideomycetes</taxon>
        <taxon>Dothideomycetidae</taxon>
        <taxon>Mycosphaerellales</taxon>
        <taxon>Mycosphaerellaceae</taxon>
        <taxon>Cercospora</taxon>
    </lineage>
</organism>
<evidence type="ECO:0000256" key="4">
    <source>
        <dbReference type="SAM" id="MobiDB-lite"/>
    </source>
</evidence>
<keyword evidence="3" id="KW-0843">Virulence</keyword>
<dbReference type="InterPro" id="IPR022044">
    <property type="entry name" value="TcdB_toxin_mid/C"/>
</dbReference>
<dbReference type="SUPFAM" id="SSF69318">
    <property type="entry name" value="Integrin alpha N-terminal domain"/>
    <property type="match status" value="1"/>
</dbReference>
<reference evidence="7" key="1">
    <citation type="journal article" date="2020" name="Stud. Mycol.">
        <title>101 Dothideomycetes genomes: a test case for predicting lifestyles and emergence of pathogens.</title>
        <authorList>
            <person name="Haridas S."/>
            <person name="Albert R."/>
            <person name="Binder M."/>
            <person name="Bloem J."/>
            <person name="Labutti K."/>
            <person name="Salamov A."/>
            <person name="Andreopoulos B."/>
            <person name="Baker S."/>
            <person name="Barry K."/>
            <person name="Bills G."/>
            <person name="Bluhm B."/>
            <person name="Cannon C."/>
            <person name="Castanera R."/>
            <person name="Culley D."/>
            <person name="Daum C."/>
            <person name="Ezra D."/>
            <person name="Gonzalez J."/>
            <person name="Henrissat B."/>
            <person name="Kuo A."/>
            <person name="Liang C."/>
            <person name="Lipzen A."/>
            <person name="Lutzoni F."/>
            <person name="Magnuson J."/>
            <person name="Mondo S."/>
            <person name="Nolan M."/>
            <person name="Ohm R."/>
            <person name="Pangilinan J."/>
            <person name="Park H.-J."/>
            <person name="Ramirez L."/>
            <person name="Alfaro M."/>
            <person name="Sun H."/>
            <person name="Tritt A."/>
            <person name="Yoshinaga Y."/>
            <person name="Zwiers L.-H."/>
            <person name="Turgeon B."/>
            <person name="Goodwin S."/>
            <person name="Spatafora J."/>
            <person name="Crous P."/>
            <person name="Grigoriev I."/>
        </authorList>
    </citation>
    <scope>NUCLEOTIDE SEQUENCE</scope>
    <source>
        <strain evidence="7">SCOH1-5</strain>
    </source>
</reference>
<dbReference type="Pfam" id="PF03534">
    <property type="entry name" value="SpvB"/>
    <property type="match status" value="1"/>
</dbReference>
<sequence>PAIAVPPGGGSLRSMGDSFAMDNATGTGTYTIPIAVTPGRAAAETALSLSYNSGGGNGIFGLGWSHSFDMSVSRKSDSSLPLYLDEESSDTFVLTGFGELVPCFEGTATDYQHVHVAADENYVVTQYRSRLEKSFARVELWKRKDDLHDTHWRMFSSENELSIYGRDEKSRICAVDESGIKISSWLLCEQYDCMGNARRLIYKSEDAENVDTYQACEKNRPGDSRSRNRYLKHVLYGNRKPIDLNSSKPAPAADFMFEIVFDYGEHDSSQPTMEQKEKWPVRKDPFSTYRSGFELRCYRQCRRILMFHHFPEELRRADYLVHATVLSYDDSPHASHLLSLQHVGFIATNQTHGATENAQSGYDTASLPPLQFEYTSTLSPQQLSNAPVQTSHEELNFENLAAAGAESSMWLDLLGEGFPGVLTSEAGEWFYKENLSPVRNEILSPQDRSKRSDLHLGPLSVVAARPLQHGPGMTMVDVGANGRLDLVCSDDTMHGFYRSRTDARDGDVDSFGWDNYQPFTSVQNFDRAGFARFIDLTGDGNADVMTFQDSQLVWYPSLGEEGYGSARHVVFDRGSTHPAFFLMQDEQWIHLADMSGDGLVDLVCIRNNTVIYWPNLGHGRFGHEVHMDCSPNFDDDTAFSSARLFLCDIDGSGTTDLIYNRNGVVSIHLNSSGNRFENPVVLSTGLPHTQGHTVAAVDLFGNGTTCLVWSTDLPSHQGSASLQYIDLTNGVKPHLLCRIANGLGSLTTLEYCPSTSYYCKDKLAGKPWVSRLPFPVHCIASVTRLDLSTDRKFVQRFSYHHGTYNHIEREFAGFAMVEQWDADVSVSATKDDNARHSRTALDSQPAHVKTWYHTGVVLTHQLVGEYYGSDGMAKPNDSSDSTLDLLHDSIEQSTGELTVEETRQAIYALRGTILRQEISADLSGSHRSIPFTITDRCSNVKVLQRHFKADIPIVAFVGNRESIVTTLEQQHRIAARVAHDVVIKRDQYGRAIEEAQIHYARRDTDGDLSTVDQKIQSTTSIRYSKTTFTNSVDVPGRAYRLPKPLEIVVSEMDIPDLLSVRYKIADIPFPAQSQKVSETRIQYRTDDLVSLSNELGALALPGAVFRLCMTQKDIEDFQPPVGTLNPHSLREMLIADGKYVDLMQDGNLWVKQLAATYHPDALASPAEERKLAESSFFSVCRVTDAFGNATLIDWDPYSIAPKTVTDAEGNLTTGLLDYRVLQMHTVIDINRNRNSVLFDALGGVTALASSGKNGEGDSIDDIGPQPSRKVVDDFFAQPTLHARALLGKASKRFINDPWASSETPIRVAQISREKHASESSQSRLMIQIQYLDGTGHLLQTKDLAESERTAPNVARWRCSAWNMVNNKGLVIERFEPFFDASAAFVPFQKHGVSTLHVHDALDREVMTIMPNGTWTKTKLTPWASVHYDASDTLELQLSEEPSVKDPASRRILEARYPTSWLQQRSTLPETNREKQAASQSRAYGCTPASTYLDPRARPFLQQKMLVDGTKVYVRTIFDHNAQPLQIQDAGDRIVSICTFDKLGQQMHQRSIDSGDHWALFAASGELLQQYDSRGYRLRYTYDLLRRNVAVFCQNIERDTTEYMMTQTIYGENDTFNAKGKVVKHMDQSGVTSTPYWDMNGNSLLKEVRLTEQYTEDIDWQRPVKLQSKKYTTATKYDALGRITSSIAPDESVTRTTYLTGGLVDEICLNIRSEKDAKGWKWRVVSALKQYNAYGVLTSEVRGNGTLIDFEFDKLTQQMSRRTVTRAGVIVQDIRYTRDVNHDVVYVGRDSQLPDISRLQGSADSAYEYDALRRLIKASGREDVGITKGRPDAPGNAIAGSSATGMKRFTETYTYDDHDNMIILDHRIDDAKSPGWSRKMVYGTQTMGTQNFTGNRLVSSSIGKLNEEYAYDKSGNMISMPHMSKADWDVSNQMRSSALQVTTSGIPETTWYVYNSAGQRVRKITERSRDSATETARKLSEHVYVDEYDLYQEYSGLGNVQKSCESVRVDEDNSPTVIVEYWSHLSKPLMRFQFKNDQESVSLELDEKGEQISYEEYSAFGSTTCSRSAKDAPKPFRY</sequence>
<evidence type="ECO:0000256" key="2">
    <source>
        <dbReference type="ARBA" id="ARBA00022525"/>
    </source>
</evidence>
<feature type="domain" description="Insecticide toxin TcdB middle/N-terminal" evidence="6">
    <location>
        <begin position="676"/>
        <end position="830"/>
    </location>
</feature>